<feature type="transmembrane region" description="Helical" evidence="9">
    <location>
        <begin position="304"/>
        <end position="321"/>
    </location>
</feature>
<dbReference type="PANTHER" id="PTHR33529:SF2">
    <property type="entry name" value="LIPOPOLYSACCHARIDE EXPORT SYSTEM PERMEASE PROTEIN LPTG"/>
    <property type="match status" value="1"/>
</dbReference>
<dbReference type="NCBIfam" id="TIGR04408">
    <property type="entry name" value="LptG_lptG"/>
    <property type="match status" value="1"/>
</dbReference>
<dbReference type="Pfam" id="PF03739">
    <property type="entry name" value="LptF_LptG"/>
    <property type="match status" value="1"/>
</dbReference>
<accession>A0A1A6C574</accession>
<feature type="transmembrane region" description="Helical" evidence="9">
    <location>
        <begin position="327"/>
        <end position="351"/>
    </location>
</feature>
<dbReference type="OrthoDB" id="9776227at2"/>
<feature type="transmembrane region" description="Helical" evidence="9">
    <location>
        <begin position="94"/>
        <end position="117"/>
    </location>
</feature>
<evidence type="ECO:0000256" key="5">
    <source>
        <dbReference type="ARBA" id="ARBA00022692"/>
    </source>
</evidence>
<name>A0A1A6C574_9GAMM</name>
<proteinExistence type="inferred from homology"/>
<sequence length="355" mass="39098">MKRINAYLMRTVIGGSLVALLLLTLLDWVFAFLAEIDSVGRGHYGLAQAMLFTLYTEPQRMYTLFPTAVLIGSLLSLGNLAAHSELIAIRALGVSVAGVVRSALMAGLLMIVVALPFGEWVAPDAARTGQDLKVSAESGQQVVREGSNIWARDGDRYIHIDHALPGRRLEGVSIYTISPVGQMRLALHAASASYKDGAWLLQEVQRSEFEDMQRIVVDRLSQLRIPALISPRLFDLLDARPAEMTLPALARYVGYLKHNHLDAARYELSFWQRFTTPLSALVMLMLAIPFVFGSQRSGGAGQRLFIGIVVGVGFYFLNRLSNQVGLVFGLAPLLSAMLPLGLFLFISLFALRRLR</sequence>
<keyword evidence="6 9" id="KW-1133">Transmembrane helix</keyword>
<comment type="subunit">
    <text evidence="8">Component of the lipopolysaccharide transport and assembly complex. The LptBFG transporter is composed of two ATP-binding proteins (LptB) and two transmembrane proteins (LptF and LptG).</text>
</comment>
<dbReference type="PANTHER" id="PTHR33529">
    <property type="entry name" value="SLR0882 PROTEIN-RELATED"/>
    <property type="match status" value="1"/>
</dbReference>
<comment type="caution">
    <text evidence="10">The sequence shown here is derived from an EMBL/GenBank/DDBJ whole genome shotgun (WGS) entry which is preliminary data.</text>
</comment>
<evidence type="ECO:0000256" key="3">
    <source>
        <dbReference type="ARBA" id="ARBA00007725"/>
    </source>
</evidence>
<evidence type="ECO:0000256" key="1">
    <source>
        <dbReference type="ARBA" id="ARBA00002265"/>
    </source>
</evidence>
<evidence type="ECO:0000256" key="6">
    <source>
        <dbReference type="ARBA" id="ARBA00022989"/>
    </source>
</evidence>
<gene>
    <name evidence="10" type="ORF">Thpro_020771</name>
</gene>
<reference evidence="10 11" key="1">
    <citation type="journal article" date="2014" name="Genome Announc.">
        <title>Draft Genome Sequence of the Iron-Oxidizing, Acidophilic, and Halotolerant 'Thiobacillus prosperus' Type Strain DSM 5130.</title>
        <authorList>
            <person name="Ossandon F.J."/>
            <person name="Cardenas J.P."/>
            <person name="Corbett M."/>
            <person name="Quatrini R."/>
            <person name="Holmes D.S."/>
            <person name="Watkin E."/>
        </authorList>
    </citation>
    <scope>NUCLEOTIDE SEQUENCE [LARGE SCALE GENOMIC DNA]</scope>
    <source>
        <strain evidence="10 11">DSM 5130</strain>
    </source>
</reference>
<keyword evidence="11" id="KW-1185">Reference proteome</keyword>
<comment type="function">
    <text evidence="1">Part of the ABC transporter complex LptBFG involved in the translocation of lipopolysaccharide (LPS) from the inner membrane to the outer membrane.</text>
</comment>
<evidence type="ECO:0000256" key="9">
    <source>
        <dbReference type="SAM" id="Phobius"/>
    </source>
</evidence>
<evidence type="ECO:0000256" key="8">
    <source>
        <dbReference type="ARBA" id="ARBA00026081"/>
    </source>
</evidence>
<keyword evidence="4" id="KW-1003">Cell membrane</keyword>
<evidence type="ECO:0000256" key="7">
    <source>
        <dbReference type="ARBA" id="ARBA00023136"/>
    </source>
</evidence>
<feature type="transmembrane region" description="Helical" evidence="9">
    <location>
        <begin position="61"/>
        <end position="82"/>
    </location>
</feature>
<organism evidence="10 11">
    <name type="scientific">Acidihalobacter prosperus</name>
    <dbReference type="NCBI Taxonomy" id="160660"/>
    <lineage>
        <taxon>Bacteria</taxon>
        <taxon>Pseudomonadati</taxon>
        <taxon>Pseudomonadota</taxon>
        <taxon>Gammaproteobacteria</taxon>
        <taxon>Chromatiales</taxon>
        <taxon>Ectothiorhodospiraceae</taxon>
        <taxon>Acidihalobacter</taxon>
    </lineage>
</organism>
<dbReference type="STRING" id="160660.BJI67_06240"/>
<keyword evidence="7 9" id="KW-0472">Membrane</keyword>
<comment type="subcellular location">
    <subcellularLocation>
        <location evidence="2">Cell membrane</location>
        <topology evidence="2">Multi-pass membrane protein</topology>
    </subcellularLocation>
</comment>
<keyword evidence="5 9" id="KW-0812">Transmembrane</keyword>
<evidence type="ECO:0000313" key="11">
    <source>
        <dbReference type="Proteomes" id="UP000029273"/>
    </source>
</evidence>
<dbReference type="EMBL" id="JQSG02000002">
    <property type="protein sequence ID" value="OBS09721.1"/>
    <property type="molecule type" value="Genomic_DNA"/>
</dbReference>
<dbReference type="InterPro" id="IPR030923">
    <property type="entry name" value="LptG"/>
</dbReference>
<comment type="similarity">
    <text evidence="3">Belongs to the LptF/LptG family.</text>
</comment>
<dbReference type="GO" id="GO:0015920">
    <property type="term" value="P:lipopolysaccharide transport"/>
    <property type="evidence" value="ECO:0007669"/>
    <property type="project" value="TreeGrafter"/>
</dbReference>
<dbReference type="RefSeq" id="WP_052064565.1">
    <property type="nucleotide sequence ID" value="NZ_JQSG02000002.1"/>
</dbReference>
<dbReference type="GO" id="GO:0043190">
    <property type="term" value="C:ATP-binding cassette (ABC) transporter complex"/>
    <property type="evidence" value="ECO:0007669"/>
    <property type="project" value="InterPro"/>
</dbReference>
<dbReference type="InterPro" id="IPR005495">
    <property type="entry name" value="LptG/LptF_permease"/>
</dbReference>
<evidence type="ECO:0000256" key="2">
    <source>
        <dbReference type="ARBA" id="ARBA00004651"/>
    </source>
</evidence>
<feature type="transmembrane region" description="Helical" evidence="9">
    <location>
        <begin position="274"/>
        <end position="292"/>
    </location>
</feature>
<dbReference type="Proteomes" id="UP000029273">
    <property type="component" value="Unassembled WGS sequence"/>
</dbReference>
<protein>
    <submittedName>
        <fullName evidence="10">LPS export ABC transporter permease LptG</fullName>
    </submittedName>
</protein>
<feature type="transmembrane region" description="Helical" evidence="9">
    <location>
        <begin position="12"/>
        <end position="34"/>
    </location>
</feature>
<dbReference type="GO" id="GO:0055085">
    <property type="term" value="P:transmembrane transport"/>
    <property type="evidence" value="ECO:0007669"/>
    <property type="project" value="InterPro"/>
</dbReference>
<evidence type="ECO:0000256" key="4">
    <source>
        <dbReference type="ARBA" id="ARBA00022475"/>
    </source>
</evidence>
<evidence type="ECO:0000313" key="10">
    <source>
        <dbReference type="EMBL" id="OBS09721.1"/>
    </source>
</evidence>
<dbReference type="AlphaFoldDB" id="A0A1A6C574"/>